<sequence>METQYNTTLFSLSPQFAYYPFAEGDPSIGWDSLFLSQGFPAYQGELGVGGEGQGVRATRAQGPEVDLTFYGTDIWLYGLALGSATYHTILDSVLTPGEPGGSNLLAAYTGLGEGMHSLALVVNASAAGAGLGFEYAVVGQGTGYTGATVSNSTVPMTDPSVLLAGQWSVLNTTAANSTSTNGTAAAIVTLASNGTAPSLGPTMQTTRLGDSVLFSFNGSSIAVYGALSPLAGQYYITLNSSSSSAVQTLTLNAESEWDVPSALLFWQGGLQGEHTVWLSTGIFFPALSSSSAADANPPRRLPPSSFSSSSTSTSHLPAGTVVAIALSITFLIAVLFLLLLRHRHRLASLSLSGLPFRRSRTNSRSSPSFSLSLSPASAPTRDPRPTRATKLSMTVSGRTYDPAERRPISSAEGVRWSVNPSAYSSQSSLLEKLAEAGPSSASAAAGAGAAQPEVSQRAPLSAPAPAAPARPSRPPAASVPAATLPPPVPEKRMTVQEVAKTQRAPPLTSLSPLLLPSPLPFKFSNRTPGTSPPGTETGAPMSAVTLSPPVSARPMGPRARGSTLPTSPASPEQYHAQQQQQPLAPSLLLPHPPQRSDTLTTTKTHWRTLSDAVSSAHPTSPVSPGPASPQSPASPASSISSKTSGGPAPSAHYLQRVGSFGRFSGLGGAGVPEGESRRGKGREEDGTARLRGQGRVRLLPQVPEMSSPEPEP</sequence>
<feature type="compositionally biased region" description="Low complexity" evidence="1">
    <location>
        <begin position="570"/>
        <end position="589"/>
    </location>
</feature>
<dbReference type="Proteomes" id="UP000076738">
    <property type="component" value="Unassembled WGS sequence"/>
</dbReference>
<name>A0A167LDN5_CALVF</name>
<feature type="compositionally biased region" description="Low complexity" evidence="1">
    <location>
        <begin position="630"/>
        <end position="648"/>
    </location>
</feature>
<accession>A0A167LDN5</accession>
<evidence type="ECO:0000313" key="4">
    <source>
        <dbReference type="Proteomes" id="UP000076738"/>
    </source>
</evidence>
<feature type="region of interest" description="Disordered" evidence="1">
    <location>
        <begin position="357"/>
        <end position="412"/>
    </location>
</feature>
<feature type="region of interest" description="Disordered" evidence="1">
    <location>
        <begin position="294"/>
        <end position="313"/>
    </location>
</feature>
<dbReference type="AlphaFoldDB" id="A0A167LDN5"/>
<evidence type="ECO:0000256" key="1">
    <source>
        <dbReference type="SAM" id="MobiDB-lite"/>
    </source>
</evidence>
<keyword evidence="2" id="KW-1133">Transmembrane helix</keyword>
<feature type="compositionally biased region" description="Low complexity" evidence="1">
    <location>
        <begin position="304"/>
        <end position="313"/>
    </location>
</feature>
<dbReference type="STRING" id="1330018.A0A167LDN5"/>
<keyword evidence="2" id="KW-0812">Transmembrane</keyword>
<feature type="compositionally biased region" description="Basic and acidic residues" evidence="1">
    <location>
        <begin position="674"/>
        <end position="688"/>
    </location>
</feature>
<dbReference type="Gene3D" id="2.60.120.260">
    <property type="entry name" value="Galactose-binding domain-like"/>
    <property type="match status" value="1"/>
</dbReference>
<dbReference type="OrthoDB" id="2576334at2759"/>
<evidence type="ECO:0000256" key="2">
    <source>
        <dbReference type="SAM" id="Phobius"/>
    </source>
</evidence>
<gene>
    <name evidence="3" type="ORF">CALVIDRAFT_528033</name>
</gene>
<feature type="compositionally biased region" description="Low complexity" evidence="1">
    <location>
        <begin position="357"/>
        <end position="380"/>
    </location>
</feature>
<proteinExistence type="predicted"/>
<keyword evidence="2" id="KW-0472">Membrane</keyword>
<evidence type="ECO:0000313" key="3">
    <source>
        <dbReference type="EMBL" id="KZO95581.1"/>
    </source>
</evidence>
<feature type="transmembrane region" description="Helical" evidence="2">
    <location>
        <begin position="316"/>
        <end position="340"/>
    </location>
</feature>
<feature type="compositionally biased region" description="Low complexity" evidence="1">
    <location>
        <begin position="505"/>
        <end position="516"/>
    </location>
</feature>
<feature type="region of interest" description="Disordered" evidence="1">
    <location>
        <begin position="443"/>
        <end position="712"/>
    </location>
</feature>
<dbReference type="EMBL" id="KV417288">
    <property type="protein sequence ID" value="KZO95581.1"/>
    <property type="molecule type" value="Genomic_DNA"/>
</dbReference>
<keyword evidence="4" id="KW-1185">Reference proteome</keyword>
<protein>
    <recommendedName>
        <fullName evidence="5">Transmembrane protein</fullName>
    </recommendedName>
</protein>
<feature type="compositionally biased region" description="Pro residues" evidence="1">
    <location>
        <begin position="465"/>
        <end position="474"/>
    </location>
</feature>
<evidence type="ECO:0008006" key="5">
    <source>
        <dbReference type="Google" id="ProtNLM"/>
    </source>
</evidence>
<reference evidence="3 4" key="1">
    <citation type="journal article" date="2016" name="Mol. Biol. Evol.">
        <title>Comparative Genomics of Early-Diverging Mushroom-Forming Fungi Provides Insights into the Origins of Lignocellulose Decay Capabilities.</title>
        <authorList>
            <person name="Nagy L.G."/>
            <person name="Riley R."/>
            <person name="Tritt A."/>
            <person name="Adam C."/>
            <person name="Daum C."/>
            <person name="Floudas D."/>
            <person name="Sun H."/>
            <person name="Yadav J.S."/>
            <person name="Pangilinan J."/>
            <person name="Larsson K.H."/>
            <person name="Matsuura K."/>
            <person name="Barry K."/>
            <person name="Labutti K."/>
            <person name="Kuo R."/>
            <person name="Ohm R.A."/>
            <person name="Bhattacharya S.S."/>
            <person name="Shirouzu T."/>
            <person name="Yoshinaga Y."/>
            <person name="Martin F.M."/>
            <person name="Grigoriev I.V."/>
            <person name="Hibbett D.S."/>
        </authorList>
    </citation>
    <scope>NUCLEOTIDE SEQUENCE [LARGE SCALE GENOMIC DNA]</scope>
    <source>
        <strain evidence="3 4">TUFC12733</strain>
    </source>
</reference>
<feature type="compositionally biased region" description="Low complexity" evidence="1">
    <location>
        <begin position="527"/>
        <end position="540"/>
    </location>
</feature>
<organism evidence="3 4">
    <name type="scientific">Calocera viscosa (strain TUFC12733)</name>
    <dbReference type="NCBI Taxonomy" id="1330018"/>
    <lineage>
        <taxon>Eukaryota</taxon>
        <taxon>Fungi</taxon>
        <taxon>Dikarya</taxon>
        <taxon>Basidiomycota</taxon>
        <taxon>Agaricomycotina</taxon>
        <taxon>Dacrymycetes</taxon>
        <taxon>Dacrymycetales</taxon>
        <taxon>Dacrymycetaceae</taxon>
        <taxon>Calocera</taxon>
    </lineage>
</organism>